<protein>
    <submittedName>
        <fullName evidence="2">Retinoblastoma-related protein</fullName>
    </submittedName>
</protein>
<gene>
    <name evidence="2" type="primary">Rb1</name>
    <name evidence="2" type="ORF">KSP40_PGU020754</name>
</gene>
<proteinExistence type="predicted"/>
<dbReference type="Pfam" id="PF11934">
    <property type="entry name" value="DUF3452"/>
    <property type="match status" value="1"/>
</dbReference>
<dbReference type="InterPro" id="IPR028309">
    <property type="entry name" value="RB_fam"/>
</dbReference>
<evidence type="ECO:0000259" key="1">
    <source>
        <dbReference type="SMART" id="SM01367"/>
    </source>
</evidence>
<comment type="caution">
    <text evidence="2">The sequence shown here is derived from an EMBL/GenBank/DDBJ whole genome shotgun (WGS) entry which is preliminary data.</text>
</comment>
<dbReference type="InterPro" id="IPR024599">
    <property type="entry name" value="RB_N"/>
</dbReference>
<feature type="domain" description="Retinoblastoma-associated protein N-terminal" evidence="1">
    <location>
        <begin position="69"/>
        <end position="216"/>
    </location>
</feature>
<evidence type="ECO:0000313" key="2">
    <source>
        <dbReference type="EMBL" id="KAK8952924.1"/>
    </source>
</evidence>
<sequence length="436" mass="48675">MEDDGDAMEARFASICKSGLSLDESTVRQAMVLFRESKHILLANISTIGSGSHGEVERYWSAFVLYCVIRLCHGKGRKDCGQNGVPLCQILRAFKLNIIDFFKEMPQFSLKAGYILSGLYGSDWEKRLELKELQVNFVHLSVLSRHYRRAYLELFLPSDSNNQSSAVSSHTGYISDYHHFGWLLFLALRVHTFSRFRDLVTCTNGLVSILAVLILHVPMKFRNFHITTASRLFGKKADKGVDLLASLCDIYHTSEDELKKTLEKTNKLIVDILNKKPLPAAECRTENLDHFNIDGLTIFEGLMEENSLQSSLLTLEKDYDDVINTTGELDERVFVSDDDSVLGSGSLSGGAINIASRKSIPDMKSSPAKEIRSPSCLMQSPAPPVNGNHMGNSKKVFDTPVSTAMTTAKWLRTVISPLPSKPMQNFTDSSLHATRI</sequence>
<keyword evidence="3" id="KW-1185">Reference proteome</keyword>
<dbReference type="Gene3D" id="1.10.472.140">
    <property type="match status" value="1"/>
</dbReference>
<dbReference type="Proteomes" id="UP001412067">
    <property type="component" value="Unassembled WGS sequence"/>
</dbReference>
<evidence type="ECO:0000313" key="3">
    <source>
        <dbReference type="Proteomes" id="UP001412067"/>
    </source>
</evidence>
<name>A0ABR2LWM5_9ASPA</name>
<reference evidence="2 3" key="1">
    <citation type="journal article" date="2022" name="Nat. Plants">
        <title>Genomes of leafy and leafless Platanthera orchids illuminate the evolution of mycoheterotrophy.</title>
        <authorList>
            <person name="Li M.H."/>
            <person name="Liu K.W."/>
            <person name="Li Z."/>
            <person name="Lu H.C."/>
            <person name="Ye Q.L."/>
            <person name="Zhang D."/>
            <person name="Wang J.Y."/>
            <person name="Li Y.F."/>
            <person name="Zhong Z.M."/>
            <person name="Liu X."/>
            <person name="Yu X."/>
            <person name="Liu D.K."/>
            <person name="Tu X.D."/>
            <person name="Liu B."/>
            <person name="Hao Y."/>
            <person name="Liao X.Y."/>
            <person name="Jiang Y.T."/>
            <person name="Sun W.H."/>
            <person name="Chen J."/>
            <person name="Chen Y.Q."/>
            <person name="Ai Y."/>
            <person name="Zhai J.W."/>
            <person name="Wu S.S."/>
            <person name="Zhou Z."/>
            <person name="Hsiao Y.Y."/>
            <person name="Wu W.L."/>
            <person name="Chen Y.Y."/>
            <person name="Lin Y.F."/>
            <person name="Hsu J.L."/>
            <person name="Li C.Y."/>
            <person name="Wang Z.W."/>
            <person name="Zhao X."/>
            <person name="Zhong W.Y."/>
            <person name="Ma X.K."/>
            <person name="Ma L."/>
            <person name="Huang J."/>
            <person name="Chen G.Z."/>
            <person name="Huang M.Z."/>
            <person name="Huang L."/>
            <person name="Peng D.H."/>
            <person name="Luo Y.B."/>
            <person name="Zou S.Q."/>
            <person name="Chen S.P."/>
            <person name="Lan S."/>
            <person name="Tsai W.C."/>
            <person name="Van de Peer Y."/>
            <person name="Liu Z.J."/>
        </authorList>
    </citation>
    <scope>NUCLEOTIDE SEQUENCE [LARGE SCALE GENOMIC DNA]</scope>
    <source>
        <strain evidence="2">Lor288</strain>
    </source>
</reference>
<dbReference type="EMBL" id="JBBWWR010000014">
    <property type="protein sequence ID" value="KAK8952924.1"/>
    <property type="molecule type" value="Genomic_DNA"/>
</dbReference>
<dbReference type="SMART" id="SM01367">
    <property type="entry name" value="DUF3452"/>
    <property type="match status" value="1"/>
</dbReference>
<dbReference type="PANTHER" id="PTHR13742:SF17">
    <property type="entry name" value="RE32990P-RELATED"/>
    <property type="match status" value="1"/>
</dbReference>
<organism evidence="2 3">
    <name type="scientific">Platanthera guangdongensis</name>
    <dbReference type="NCBI Taxonomy" id="2320717"/>
    <lineage>
        <taxon>Eukaryota</taxon>
        <taxon>Viridiplantae</taxon>
        <taxon>Streptophyta</taxon>
        <taxon>Embryophyta</taxon>
        <taxon>Tracheophyta</taxon>
        <taxon>Spermatophyta</taxon>
        <taxon>Magnoliopsida</taxon>
        <taxon>Liliopsida</taxon>
        <taxon>Asparagales</taxon>
        <taxon>Orchidaceae</taxon>
        <taxon>Orchidoideae</taxon>
        <taxon>Orchideae</taxon>
        <taxon>Orchidinae</taxon>
        <taxon>Platanthera</taxon>
    </lineage>
</organism>
<dbReference type="PANTHER" id="PTHR13742">
    <property type="entry name" value="RETINOBLASTOMA-ASSOCIATED PROTEIN RB -RELATED"/>
    <property type="match status" value="1"/>
</dbReference>
<accession>A0ABR2LWM5</accession>